<feature type="region of interest" description="Disordered" evidence="1">
    <location>
        <begin position="38"/>
        <end position="58"/>
    </location>
</feature>
<organism evidence="2">
    <name type="scientific">uncultured Sphingomonas sp</name>
    <dbReference type="NCBI Taxonomy" id="158754"/>
    <lineage>
        <taxon>Bacteria</taxon>
        <taxon>Pseudomonadati</taxon>
        <taxon>Pseudomonadota</taxon>
        <taxon>Alphaproteobacteria</taxon>
        <taxon>Sphingomonadales</taxon>
        <taxon>Sphingomonadaceae</taxon>
        <taxon>Sphingomonas</taxon>
        <taxon>environmental samples</taxon>
    </lineage>
</organism>
<dbReference type="EMBL" id="CADCWB010000043">
    <property type="protein sequence ID" value="CAA9507649.1"/>
    <property type="molecule type" value="Genomic_DNA"/>
</dbReference>
<reference evidence="2" key="1">
    <citation type="submission" date="2020-02" db="EMBL/GenBank/DDBJ databases">
        <authorList>
            <person name="Meier V. D."/>
        </authorList>
    </citation>
    <scope>NUCLEOTIDE SEQUENCE</scope>
    <source>
        <strain evidence="2">AVDCRST_MAG62</strain>
    </source>
</reference>
<dbReference type="AlphaFoldDB" id="A0A6J4SWN6"/>
<proteinExistence type="predicted"/>
<dbReference type="Gene3D" id="3.30.420.10">
    <property type="entry name" value="Ribonuclease H-like superfamily/Ribonuclease H"/>
    <property type="match status" value="1"/>
</dbReference>
<feature type="compositionally biased region" description="Polar residues" evidence="1">
    <location>
        <begin position="38"/>
        <end position="55"/>
    </location>
</feature>
<sequence>MLAMVGRAIHCRSRSTAAGFVSADRGFDRGRCLGRSSGDNRLSGGNRSASEQQGQDAHVFSRVQDKSAQSGLPRSHRPEHVMRYFLDCEYNGFGGGLISLALVPEDHGEEFYAVVICNEPLNEWVQRNVQPYLDHVPISHQHPPQESIEVAHHLSSWLSGFPEVEIVADWPEDIALFCLLLITGNGDMVAVPSLTFRLWKLPGFSTARNSAVPHNALHDARSLRDHVLSHLE</sequence>
<accession>A0A6J4SWN6</accession>
<dbReference type="InterPro" id="IPR036397">
    <property type="entry name" value="RNaseH_sf"/>
</dbReference>
<protein>
    <submittedName>
        <fullName evidence="2">Uncharacterized protein</fullName>
    </submittedName>
</protein>
<gene>
    <name evidence="2" type="ORF">AVDCRST_MAG62-323</name>
</gene>
<name>A0A6J4SWN6_9SPHN</name>
<evidence type="ECO:0000256" key="1">
    <source>
        <dbReference type="SAM" id="MobiDB-lite"/>
    </source>
</evidence>
<evidence type="ECO:0000313" key="2">
    <source>
        <dbReference type="EMBL" id="CAA9507649.1"/>
    </source>
</evidence>
<dbReference type="GO" id="GO:0003676">
    <property type="term" value="F:nucleic acid binding"/>
    <property type="evidence" value="ECO:0007669"/>
    <property type="project" value="InterPro"/>
</dbReference>